<gene>
    <name evidence="1" type="ORF">PIB30_030902</name>
</gene>
<dbReference type="PANTHER" id="PTHR31099">
    <property type="entry name" value="OS06G0165300 PROTEIN"/>
    <property type="match status" value="1"/>
</dbReference>
<organism evidence="1 2">
    <name type="scientific">Stylosanthes scabra</name>
    <dbReference type="NCBI Taxonomy" id="79078"/>
    <lineage>
        <taxon>Eukaryota</taxon>
        <taxon>Viridiplantae</taxon>
        <taxon>Streptophyta</taxon>
        <taxon>Embryophyta</taxon>
        <taxon>Tracheophyta</taxon>
        <taxon>Spermatophyta</taxon>
        <taxon>Magnoliopsida</taxon>
        <taxon>eudicotyledons</taxon>
        <taxon>Gunneridae</taxon>
        <taxon>Pentapetalae</taxon>
        <taxon>rosids</taxon>
        <taxon>fabids</taxon>
        <taxon>Fabales</taxon>
        <taxon>Fabaceae</taxon>
        <taxon>Papilionoideae</taxon>
        <taxon>50 kb inversion clade</taxon>
        <taxon>dalbergioids sensu lato</taxon>
        <taxon>Dalbergieae</taxon>
        <taxon>Pterocarpus clade</taxon>
        <taxon>Stylosanthes</taxon>
    </lineage>
</organism>
<keyword evidence="2" id="KW-1185">Reference proteome</keyword>
<sequence length="162" mass="18578">MYSSYRLSKSEVSRSCKWAGPRKLYELGRRVWITLSMARRVTHVMPRVVPECCEWINTSVLGAKSVVDDEFVRYFCEHHEFCIGSVERGGYQVVAPSSEDRACYVNPEGESCIFVYESIFTRVGVRVPFTEFEVEVLGECEVAPSQIHPNSWGFIRAYEVVC</sequence>
<dbReference type="Proteomes" id="UP001341840">
    <property type="component" value="Unassembled WGS sequence"/>
</dbReference>
<evidence type="ECO:0000313" key="1">
    <source>
        <dbReference type="EMBL" id="MED6206901.1"/>
    </source>
</evidence>
<dbReference type="PANTHER" id="PTHR31099:SF49">
    <property type="entry name" value="MYOSIN HEAVY CHAIN-LIKE PROTEIN"/>
    <property type="match status" value="1"/>
</dbReference>
<protein>
    <submittedName>
        <fullName evidence="1">Uncharacterized protein</fullName>
    </submittedName>
</protein>
<evidence type="ECO:0000313" key="2">
    <source>
        <dbReference type="Proteomes" id="UP001341840"/>
    </source>
</evidence>
<reference evidence="1 2" key="1">
    <citation type="journal article" date="2023" name="Plants (Basel)">
        <title>Bridging the Gap: Combining Genomics and Transcriptomics Approaches to Understand Stylosanthes scabra, an Orphan Legume from the Brazilian Caatinga.</title>
        <authorList>
            <person name="Ferreira-Neto J.R.C."/>
            <person name="da Silva M.D."/>
            <person name="Binneck E."/>
            <person name="de Melo N.F."/>
            <person name="da Silva R.H."/>
            <person name="de Melo A.L.T.M."/>
            <person name="Pandolfi V."/>
            <person name="Bustamante F.O."/>
            <person name="Brasileiro-Vidal A.C."/>
            <person name="Benko-Iseppon A.M."/>
        </authorList>
    </citation>
    <scope>NUCLEOTIDE SEQUENCE [LARGE SCALE GENOMIC DNA]</scope>
    <source>
        <tissue evidence="1">Leaves</tissue>
    </source>
</reference>
<proteinExistence type="predicted"/>
<accession>A0ABU6YAI6</accession>
<comment type="caution">
    <text evidence="1">The sequence shown here is derived from an EMBL/GenBank/DDBJ whole genome shotgun (WGS) entry which is preliminary data.</text>
</comment>
<name>A0ABU6YAI6_9FABA</name>
<dbReference type="EMBL" id="JASCZI010241786">
    <property type="protein sequence ID" value="MED6206901.1"/>
    <property type="molecule type" value="Genomic_DNA"/>
</dbReference>